<dbReference type="Proteomes" id="UP000731907">
    <property type="component" value="Unassembled WGS sequence"/>
</dbReference>
<name>A0ABS6J2Z3_9RHOB</name>
<protein>
    <recommendedName>
        <fullName evidence="3">Alpha/beta hydrolase</fullName>
    </recommendedName>
</protein>
<reference evidence="1 2" key="1">
    <citation type="submission" date="2021-06" db="EMBL/GenBank/DDBJ databases">
        <title>Rhodobacteraceae bacterium strain HSP-20.</title>
        <authorList>
            <person name="Chen W.-M."/>
        </authorList>
    </citation>
    <scope>NUCLEOTIDE SEQUENCE [LARGE SCALE GENOMIC DNA]</scope>
    <source>
        <strain evidence="1 2">HSP-20</strain>
    </source>
</reference>
<gene>
    <name evidence="1" type="ORF">GU927_009805</name>
</gene>
<dbReference type="InterPro" id="IPR029058">
    <property type="entry name" value="AB_hydrolase_fold"/>
</dbReference>
<evidence type="ECO:0000313" key="1">
    <source>
        <dbReference type="EMBL" id="MBU9698136.1"/>
    </source>
</evidence>
<proteinExistence type="predicted"/>
<dbReference type="SUPFAM" id="SSF53474">
    <property type="entry name" value="alpha/beta-Hydrolases"/>
    <property type="match status" value="1"/>
</dbReference>
<dbReference type="RefSeq" id="WP_161762261.1">
    <property type="nucleotide sequence ID" value="NZ_JAAATX020000006.1"/>
</dbReference>
<accession>A0ABS6J2Z3</accession>
<organism evidence="1 2">
    <name type="scientific">Paragemmobacter amnigenus</name>
    <dbReference type="NCBI Taxonomy" id="2852097"/>
    <lineage>
        <taxon>Bacteria</taxon>
        <taxon>Pseudomonadati</taxon>
        <taxon>Pseudomonadota</taxon>
        <taxon>Alphaproteobacteria</taxon>
        <taxon>Rhodobacterales</taxon>
        <taxon>Paracoccaceae</taxon>
        <taxon>Paragemmobacter</taxon>
    </lineage>
</organism>
<dbReference type="EMBL" id="JAAATX020000006">
    <property type="protein sequence ID" value="MBU9698136.1"/>
    <property type="molecule type" value="Genomic_DNA"/>
</dbReference>
<evidence type="ECO:0008006" key="3">
    <source>
        <dbReference type="Google" id="ProtNLM"/>
    </source>
</evidence>
<evidence type="ECO:0000313" key="2">
    <source>
        <dbReference type="Proteomes" id="UP000731907"/>
    </source>
</evidence>
<sequence>MPALLTVHAEGQWQVDRAAGTGDDLVIAFSSIGHDPARMPSPEFVASATAGGRRAVFVMDRGRSWGTEAGFLPALRAGLADAGPAARILCVGSSMGAVMALRAAPVAAATATLAFGPQSDLTDPRWHHLTRGLPPLPLPAPQGWTILCHALADDAAQAAGFAPARGTDHLLFPAIAHSDLTAHLKSRGLLAGLVDAALTGDRRRLLRIATGAGALQRRHHPLP</sequence>
<keyword evidence="2" id="KW-1185">Reference proteome</keyword>
<comment type="caution">
    <text evidence="1">The sequence shown here is derived from an EMBL/GenBank/DDBJ whole genome shotgun (WGS) entry which is preliminary data.</text>
</comment>